<dbReference type="STRING" id="1754190.A0A1Y2D9W7"/>
<feature type="region of interest" description="Disordered" evidence="1">
    <location>
        <begin position="209"/>
        <end position="261"/>
    </location>
</feature>
<organism evidence="2 3">
    <name type="scientific">Neocallimastix californiae</name>
    <dbReference type="NCBI Taxonomy" id="1754190"/>
    <lineage>
        <taxon>Eukaryota</taxon>
        <taxon>Fungi</taxon>
        <taxon>Fungi incertae sedis</taxon>
        <taxon>Chytridiomycota</taxon>
        <taxon>Chytridiomycota incertae sedis</taxon>
        <taxon>Neocallimastigomycetes</taxon>
        <taxon>Neocallimastigales</taxon>
        <taxon>Neocallimastigaceae</taxon>
        <taxon>Neocallimastix</taxon>
    </lineage>
</organism>
<proteinExistence type="predicted"/>
<dbReference type="EMBL" id="MCOG01000075">
    <property type="protein sequence ID" value="ORY56049.1"/>
    <property type="molecule type" value="Genomic_DNA"/>
</dbReference>
<gene>
    <name evidence="2" type="ORF">LY90DRAFT_506957</name>
</gene>
<reference evidence="2 3" key="1">
    <citation type="submission" date="2016-08" db="EMBL/GenBank/DDBJ databases">
        <title>A Parts List for Fungal Cellulosomes Revealed by Comparative Genomics.</title>
        <authorList>
            <consortium name="DOE Joint Genome Institute"/>
            <person name="Haitjema C.H."/>
            <person name="Gilmore S.P."/>
            <person name="Henske J.K."/>
            <person name="Solomon K.V."/>
            <person name="De Groot R."/>
            <person name="Kuo A."/>
            <person name="Mondo S.J."/>
            <person name="Salamov A.A."/>
            <person name="Labutti K."/>
            <person name="Zhao Z."/>
            <person name="Chiniquy J."/>
            <person name="Barry K."/>
            <person name="Brewer H.M."/>
            <person name="Purvine S.O."/>
            <person name="Wright A.T."/>
            <person name="Boxma B."/>
            <person name="Van Alen T."/>
            <person name="Hackstein J.H."/>
            <person name="Baker S.E."/>
            <person name="Grigoriev I.V."/>
            <person name="O'Malley M.A."/>
        </authorList>
    </citation>
    <scope>NUCLEOTIDE SEQUENCE [LARGE SCALE GENOMIC DNA]</scope>
    <source>
        <strain evidence="2 3">G1</strain>
    </source>
</reference>
<protein>
    <submittedName>
        <fullName evidence="2">Uncharacterized protein</fullName>
    </submittedName>
</protein>
<keyword evidence="3" id="KW-1185">Reference proteome</keyword>
<evidence type="ECO:0000313" key="3">
    <source>
        <dbReference type="Proteomes" id="UP000193920"/>
    </source>
</evidence>
<name>A0A1Y2D9W7_9FUNG</name>
<dbReference type="AlphaFoldDB" id="A0A1Y2D9W7"/>
<evidence type="ECO:0000256" key="1">
    <source>
        <dbReference type="SAM" id="MobiDB-lite"/>
    </source>
</evidence>
<dbReference type="Proteomes" id="UP000193920">
    <property type="component" value="Unassembled WGS sequence"/>
</dbReference>
<dbReference type="OrthoDB" id="7763451at2759"/>
<comment type="caution">
    <text evidence="2">The sequence shown here is derived from an EMBL/GenBank/DDBJ whole genome shotgun (WGS) entry which is preliminary data.</text>
</comment>
<accession>A0A1Y2D9W7</accession>
<evidence type="ECO:0000313" key="2">
    <source>
        <dbReference type="EMBL" id="ORY56049.1"/>
    </source>
</evidence>
<sequence>MIIYIFQFISLNVKKLLKYKFIAVDTAILLNNSRIDDRNIIVKKYDDAVKEIADAAAVADAADAAEVTPSSTSRLANFIADRMIQAEQISKSIDSKLGVTEKFQYLVEESKKLRDSVDAKYGITEKTARATAAVNAKIDEIKNNEKVTAARNVAQPRYEAAKSAAQPTIENIKHSSTVMKIQETYNQVKEKVNEVTQETIKIKKSKTLKLSSEGDAAAVSPVSSSETPAPEGAAAAAEVKPNEAQAAPTETTTTTNTTTQN</sequence>
<feature type="compositionally biased region" description="Low complexity" evidence="1">
    <location>
        <begin position="228"/>
        <end position="261"/>
    </location>
</feature>